<dbReference type="AlphaFoldDB" id="A0A1X0DNC8"/>
<dbReference type="SUPFAM" id="SSF53681">
    <property type="entry name" value="Aspartate/glutamate racemase"/>
    <property type="match status" value="2"/>
</dbReference>
<accession>A0A1X0DNC8</accession>
<dbReference type="EMBL" id="MVHS01000004">
    <property type="protein sequence ID" value="ORA73360.1"/>
    <property type="molecule type" value="Genomic_DNA"/>
</dbReference>
<protein>
    <submittedName>
        <fullName evidence="1">Uncharacterized protein</fullName>
    </submittedName>
</protein>
<dbReference type="Gene3D" id="3.40.50.1860">
    <property type="match status" value="2"/>
</dbReference>
<dbReference type="PANTHER" id="PTHR21198">
    <property type="entry name" value="GLUTAMATE RACEMASE"/>
    <property type="match status" value="1"/>
</dbReference>
<keyword evidence="2" id="KW-1185">Reference proteome</keyword>
<organism evidence="1 2">
    <name type="scientific">Mycolicibacterium insubricum</name>
    <dbReference type="NCBI Taxonomy" id="444597"/>
    <lineage>
        <taxon>Bacteria</taxon>
        <taxon>Bacillati</taxon>
        <taxon>Actinomycetota</taxon>
        <taxon>Actinomycetes</taxon>
        <taxon>Mycobacteriales</taxon>
        <taxon>Mycobacteriaceae</taxon>
        <taxon>Mycolicibacterium</taxon>
    </lineage>
</organism>
<comment type="caution">
    <text evidence="1">The sequence shown here is derived from an EMBL/GenBank/DDBJ whole genome shotgun (WGS) entry which is preliminary data.</text>
</comment>
<sequence length="243" mass="25338">MTLGLIDWGIGGIGLLRLLDETAPGRDVIYFSDTGAVPYGRLRTDELARRLLAVVTDLAARGATEVMLACHSASTVAPRLADTPIPVVGIIDHALAAVPENLTGPVGVVGGRRTIGSGCYRRALAARGISVISRVAQPLSGHIEAGRASSPRFREDLHRIVAPIRGAEALILACTHYPAATDEFAAALPGTLLIDPAVHAAAALADERTGAGSRTFLTTGDPDDMRRAAELAWGYRIGPVAVV</sequence>
<dbReference type="InterPro" id="IPR001920">
    <property type="entry name" value="Asp/Glu_race"/>
</dbReference>
<dbReference type="Pfam" id="PF01177">
    <property type="entry name" value="Asp_Glu_race"/>
    <property type="match status" value="1"/>
</dbReference>
<name>A0A1X0DNC8_9MYCO</name>
<gene>
    <name evidence="1" type="ORF">BST26_02880</name>
</gene>
<dbReference type="RefSeq" id="WP_163787716.1">
    <property type="nucleotide sequence ID" value="NZ_AP022618.1"/>
</dbReference>
<dbReference type="STRING" id="444597.BST26_02880"/>
<reference evidence="1 2" key="1">
    <citation type="submission" date="2016-12" db="EMBL/GenBank/DDBJ databases">
        <title>The new phylogeny of genus Mycobacterium.</title>
        <authorList>
            <person name="Tortoli E."/>
            <person name="Trovato A."/>
            <person name="Cirillo D.M."/>
        </authorList>
    </citation>
    <scope>NUCLEOTIDE SEQUENCE [LARGE SCALE GENOMIC DNA]</scope>
    <source>
        <strain evidence="1 2">DSM 45130</strain>
    </source>
</reference>
<evidence type="ECO:0000313" key="1">
    <source>
        <dbReference type="EMBL" id="ORA73360.1"/>
    </source>
</evidence>
<evidence type="ECO:0000313" key="2">
    <source>
        <dbReference type="Proteomes" id="UP000192801"/>
    </source>
</evidence>
<dbReference type="InterPro" id="IPR015942">
    <property type="entry name" value="Asp/Glu/hydantoin_racemase"/>
</dbReference>
<proteinExistence type="predicted"/>
<dbReference type="GO" id="GO:0047661">
    <property type="term" value="F:amino-acid racemase activity"/>
    <property type="evidence" value="ECO:0007669"/>
    <property type="project" value="InterPro"/>
</dbReference>
<dbReference type="PANTHER" id="PTHR21198:SF3">
    <property type="entry name" value="GLUTAMATE RACEMASE"/>
    <property type="match status" value="1"/>
</dbReference>
<dbReference type="Proteomes" id="UP000192801">
    <property type="component" value="Unassembled WGS sequence"/>
</dbReference>